<dbReference type="Pfam" id="PF00107">
    <property type="entry name" value="ADH_zinc_N"/>
    <property type="match status" value="1"/>
</dbReference>
<dbReference type="Proteomes" id="UP001150924">
    <property type="component" value="Unassembled WGS sequence"/>
</dbReference>
<dbReference type="PROSITE" id="PS00059">
    <property type="entry name" value="ADH_ZINC"/>
    <property type="match status" value="1"/>
</dbReference>
<dbReference type="SUPFAM" id="SSF51735">
    <property type="entry name" value="NAD(P)-binding Rossmann-fold domains"/>
    <property type="match status" value="1"/>
</dbReference>
<evidence type="ECO:0000256" key="1">
    <source>
        <dbReference type="ARBA" id="ARBA00001947"/>
    </source>
</evidence>
<evidence type="ECO:0000256" key="5">
    <source>
        <dbReference type="ARBA" id="ARBA00023002"/>
    </source>
</evidence>
<dbReference type="Gene3D" id="3.90.180.10">
    <property type="entry name" value="Medium-chain alcohol dehydrogenases, catalytic domain"/>
    <property type="match status" value="1"/>
</dbReference>
<reference evidence="8" key="1">
    <citation type="submission" date="2022-11" db="EMBL/GenBank/DDBJ databases">
        <title>Minimal conservation of predation-associated metabolite biosynthetic gene clusters underscores biosynthetic potential of Myxococcota including descriptions for ten novel species: Archangium lansinium sp. nov., Myxococcus landrumus sp. nov., Nannocystis bai.</title>
        <authorList>
            <person name="Ahearne A."/>
            <person name="Stevens C."/>
            <person name="Phillips K."/>
        </authorList>
    </citation>
    <scope>NUCLEOTIDE SEQUENCE</scope>
    <source>
        <strain evidence="8">Na p29</strain>
    </source>
</reference>
<dbReference type="SUPFAM" id="SSF50129">
    <property type="entry name" value="GroES-like"/>
    <property type="match status" value="1"/>
</dbReference>
<dbReference type="InterPro" id="IPR020843">
    <property type="entry name" value="ER"/>
</dbReference>
<dbReference type="Gene3D" id="3.40.50.720">
    <property type="entry name" value="NAD(P)-binding Rossmann-like Domain"/>
    <property type="match status" value="1"/>
</dbReference>
<keyword evidence="3 6" id="KW-0479">Metal-binding</keyword>
<comment type="caution">
    <text evidence="8">The sequence shown here is derived from an EMBL/GenBank/DDBJ whole genome shotgun (WGS) entry which is preliminary data.</text>
</comment>
<evidence type="ECO:0000313" key="8">
    <source>
        <dbReference type="EMBL" id="MCY1009821.1"/>
    </source>
</evidence>
<feature type="domain" description="Enoyl reductase (ER)" evidence="7">
    <location>
        <begin position="9"/>
        <end position="360"/>
    </location>
</feature>
<accession>A0A9X3IZR9</accession>
<dbReference type="GO" id="GO:0016616">
    <property type="term" value="F:oxidoreductase activity, acting on the CH-OH group of donors, NAD or NADP as acceptor"/>
    <property type="evidence" value="ECO:0007669"/>
    <property type="project" value="UniProtKB-ARBA"/>
</dbReference>
<comment type="similarity">
    <text evidence="2 6">Belongs to the zinc-containing alcohol dehydrogenase family.</text>
</comment>
<evidence type="ECO:0000256" key="6">
    <source>
        <dbReference type="RuleBase" id="RU361277"/>
    </source>
</evidence>
<dbReference type="PANTHER" id="PTHR43350">
    <property type="entry name" value="NAD-DEPENDENT ALCOHOL DEHYDROGENASE"/>
    <property type="match status" value="1"/>
</dbReference>
<dbReference type="EMBL" id="JAPNKE010000002">
    <property type="protein sequence ID" value="MCY1009821.1"/>
    <property type="molecule type" value="Genomic_DNA"/>
</dbReference>
<dbReference type="SMART" id="SM00829">
    <property type="entry name" value="PKS_ER"/>
    <property type="match status" value="1"/>
</dbReference>
<evidence type="ECO:0000256" key="3">
    <source>
        <dbReference type="ARBA" id="ARBA00022723"/>
    </source>
</evidence>
<sequence length="364" mass="38320">MKIRAAVAHAREPFRVEEVELDDPRAGEVLVEVEACGICHTDLSAKDHDYGTPLPAVLGHEGVGRIVALGEGVTGLVVGARVVMSFGACGRCPSCAAELPAYCRHARDFNLFGRRLDGSSPISQAGRPLTGHFFGQSAFASHAIASAHNLVPLGEDLPGPLMTSLACGVQTGAGAVVNVLRPEPHDAIGVFGCGTVGLAAIMAAKIAGCARIVAIDVRAERLDKARALGATEVVDNAQAELGAALKRLGGLTLAFDNTGRPEVIEAAYNALHPRGRIVLAGLSARGASLTLDLNRLMASGRSLRGTIEGDADPRTFIPRLVDWYRRGELPLEQIVTTYLFEQINEAAADMLAGRVIKPVLRMMS</sequence>
<proteinExistence type="inferred from homology"/>
<dbReference type="InterPro" id="IPR013154">
    <property type="entry name" value="ADH-like_N"/>
</dbReference>
<protein>
    <submittedName>
        <fullName evidence="8">NAD(P)-dependent alcohol dehydrogenase</fullName>
    </submittedName>
</protein>
<evidence type="ECO:0000256" key="2">
    <source>
        <dbReference type="ARBA" id="ARBA00008072"/>
    </source>
</evidence>
<comment type="cofactor">
    <cofactor evidence="1 6">
        <name>Zn(2+)</name>
        <dbReference type="ChEBI" id="CHEBI:29105"/>
    </cofactor>
</comment>
<dbReference type="InterPro" id="IPR011032">
    <property type="entry name" value="GroES-like_sf"/>
</dbReference>
<dbReference type="InterPro" id="IPR002328">
    <property type="entry name" value="ADH_Zn_CS"/>
</dbReference>
<keyword evidence="4 6" id="KW-0862">Zinc</keyword>
<dbReference type="AlphaFoldDB" id="A0A9X3IZR9"/>
<keyword evidence="5" id="KW-0560">Oxidoreductase</keyword>
<keyword evidence="9" id="KW-1185">Reference proteome</keyword>
<dbReference type="CDD" id="cd08278">
    <property type="entry name" value="benzyl_alcohol_DH"/>
    <property type="match status" value="1"/>
</dbReference>
<dbReference type="PANTHER" id="PTHR43350:SF21">
    <property type="entry name" value="S-NITROSOMYCOTHIOL REDUCTASE MSCR"/>
    <property type="match status" value="1"/>
</dbReference>
<dbReference type="GO" id="GO:0008270">
    <property type="term" value="F:zinc ion binding"/>
    <property type="evidence" value="ECO:0007669"/>
    <property type="project" value="InterPro"/>
</dbReference>
<dbReference type="Pfam" id="PF08240">
    <property type="entry name" value="ADH_N"/>
    <property type="match status" value="1"/>
</dbReference>
<dbReference type="RefSeq" id="WP_267772535.1">
    <property type="nucleotide sequence ID" value="NZ_JAPNKE010000002.1"/>
</dbReference>
<dbReference type="InterPro" id="IPR013149">
    <property type="entry name" value="ADH-like_C"/>
</dbReference>
<name>A0A9X3IZR9_9BACT</name>
<dbReference type="InterPro" id="IPR036291">
    <property type="entry name" value="NAD(P)-bd_dom_sf"/>
</dbReference>
<dbReference type="FunFam" id="3.40.50.720:FF:000003">
    <property type="entry name" value="S-(hydroxymethyl)glutathione dehydrogenase"/>
    <property type="match status" value="1"/>
</dbReference>
<evidence type="ECO:0000256" key="4">
    <source>
        <dbReference type="ARBA" id="ARBA00022833"/>
    </source>
</evidence>
<evidence type="ECO:0000259" key="7">
    <source>
        <dbReference type="SMART" id="SM00829"/>
    </source>
</evidence>
<organism evidence="8 9">
    <name type="scientific">Nannocystis pusilla</name>
    <dbReference type="NCBI Taxonomy" id="889268"/>
    <lineage>
        <taxon>Bacteria</taxon>
        <taxon>Pseudomonadati</taxon>
        <taxon>Myxococcota</taxon>
        <taxon>Polyangia</taxon>
        <taxon>Nannocystales</taxon>
        <taxon>Nannocystaceae</taxon>
        <taxon>Nannocystis</taxon>
    </lineage>
</organism>
<gene>
    <name evidence="8" type="ORF">OV079_30530</name>
</gene>
<evidence type="ECO:0000313" key="9">
    <source>
        <dbReference type="Proteomes" id="UP001150924"/>
    </source>
</evidence>